<evidence type="ECO:0000313" key="3">
    <source>
        <dbReference type="Proteomes" id="UP000823561"/>
    </source>
</evidence>
<name>A0AAV6G779_9TELE</name>
<organism evidence="2 3">
    <name type="scientific">Alosa alosa</name>
    <name type="common">allis shad</name>
    <dbReference type="NCBI Taxonomy" id="278164"/>
    <lineage>
        <taxon>Eukaryota</taxon>
        <taxon>Metazoa</taxon>
        <taxon>Chordata</taxon>
        <taxon>Craniata</taxon>
        <taxon>Vertebrata</taxon>
        <taxon>Euteleostomi</taxon>
        <taxon>Actinopterygii</taxon>
        <taxon>Neopterygii</taxon>
        <taxon>Teleostei</taxon>
        <taxon>Clupei</taxon>
        <taxon>Clupeiformes</taxon>
        <taxon>Clupeoidei</taxon>
        <taxon>Clupeidae</taxon>
        <taxon>Alosa</taxon>
    </lineage>
</organism>
<reference evidence="2" key="1">
    <citation type="submission" date="2020-10" db="EMBL/GenBank/DDBJ databases">
        <title>Chromosome-scale genome assembly of the Allis shad, Alosa alosa.</title>
        <authorList>
            <person name="Margot Z."/>
            <person name="Christophe K."/>
            <person name="Cabau C."/>
            <person name="Louis A."/>
            <person name="Berthelot C."/>
            <person name="Parey E."/>
            <person name="Roest Crollius H."/>
            <person name="Montfort J."/>
            <person name="Robinson-Rechavi M."/>
            <person name="Bucao C."/>
            <person name="Bouchez O."/>
            <person name="Gislard M."/>
            <person name="Lluch J."/>
            <person name="Milhes M."/>
            <person name="Lampietro C."/>
            <person name="Lopez Roques C."/>
            <person name="Donnadieu C."/>
            <person name="Braasch I."/>
            <person name="Desvignes T."/>
            <person name="Postlethwait J."/>
            <person name="Bobe J."/>
            <person name="Guiguen Y."/>
        </authorList>
    </citation>
    <scope>NUCLEOTIDE SEQUENCE</scope>
    <source>
        <strain evidence="2">M-15738</strain>
        <tissue evidence="2">Blood</tissue>
    </source>
</reference>
<keyword evidence="3" id="KW-1185">Reference proteome</keyword>
<protein>
    <recommendedName>
        <fullName evidence="1">RWD domain-containing protein</fullName>
    </recommendedName>
</protein>
<dbReference type="InterPro" id="IPR059181">
    <property type="entry name" value="RWDD2A-B_C"/>
</dbReference>
<dbReference type="CDD" id="cd24163">
    <property type="entry name" value="RWDD2_C"/>
    <property type="match status" value="1"/>
</dbReference>
<dbReference type="InterPro" id="IPR017359">
    <property type="entry name" value="Phi-like"/>
</dbReference>
<dbReference type="SMART" id="SM00591">
    <property type="entry name" value="RWD"/>
    <property type="match status" value="1"/>
</dbReference>
<dbReference type="AlphaFoldDB" id="A0AAV6G779"/>
<dbReference type="InterPro" id="IPR006575">
    <property type="entry name" value="RWD_dom"/>
</dbReference>
<dbReference type="SUPFAM" id="SSF54495">
    <property type="entry name" value="UBC-like"/>
    <property type="match status" value="1"/>
</dbReference>
<dbReference type="PANTHER" id="PTHR15955">
    <property type="entry name" value="RWD DOMAIN CONTAINING PROTEIN 2"/>
    <property type="match status" value="1"/>
</dbReference>
<proteinExistence type="predicted"/>
<gene>
    <name evidence="2" type="ORF">AALO_G00200160</name>
</gene>
<feature type="domain" description="RWD" evidence="1">
    <location>
        <begin position="45"/>
        <end position="169"/>
    </location>
</feature>
<dbReference type="PIRSF" id="PIRSF038021">
    <property type="entry name" value="UCP038021_RWDD2"/>
    <property type="match status" value="1"/>
</dbReference>
<dbReference type="CDD" id="cd23829">
    <property type="entry name" value="RWD_RWDD2"/>
    <property type="match status" value="1"/>
</dbReference>
<dbReference type="InterPro" id="IPR016135">
    <property type="entry name" value="UBQ-conjugating_enzyme/RWD"/>
</dbReference>
<dbReference type="EMBL" id="JADWDJ010000015">
    <property type="protein sequence ID" value="KAG5269272.1"/>
    <property type="molecule type" value="Genomic_DNA"/>
</dbReference>
<comment type="caution">
    <text evidence="2">The sequence shown here is derived from an EMBL/GenBank/DDBJ whole genome shotgun (WGS) entry which is preliminary data.</text>
</comment>
<dbReference type="Gene3D" id="3.10.110.10">
    <property type="entry name" value="Ubiquitin Conjugating Enzyme"/>
    <property type="match status" value="1"/>
</dbReference>
<sequence length="328" mass="37357">MIPVSITSCSRGKSLYFEHFDACCIFLREGYSAEMALEEAEAQLAELELLSSMFPSEEEFVVTDQLAFAELRDYVEGVSNTLPHSRPDFLIKHKMDTINFKEVDITISCAYVSDYPQVLPEISVRCAQLSRAQQAQLHSDLNSYLLENCSGEVCLLSAFEWVKDNAAQYIDKSVSAVVPKKDTSSGPTQEAFTRLWIYSHHIYNKSKRKNILEWSKELNLTGFSMPGKPGVVCVEGLRTPCDEFWSRVKCLTWKRIMIRHREDIPLDSEDGTIDERVASHRKFTGFDEAIFDPHGNRGNHMDLGQLYQFLSEKGCGEIFQLYFGIEGK</sequence>
<evidence type="ECO:0000313" key="2">
    <source>
        <dbReference type="EMBL" id="KAG5269272.1"/>
    </source>
</evidence>
<dbReference type="Pfam" id="PF06544">
    <property type="entry name" value="Prp3_C"/>
    <property type="match status" value="1"/>
</dbReference>
<evidence type="ECO:0000259" key="1">
    <source>
        <dbReference type="PROSITE" id="PS50908"/>
    </source>
</evidence>
<dbReference type="InterPro" id="IPR010541">
    <property type="entry name" value="Prp3_C"/>
</dbReference>
<dbReference type="Proteomes" id="UP000823561">
    <property type="component" value="Chromosome 15"/>
</dbReference>
<dbReference type="PANTHER" id="PTHR15955:SF8">
    <property type="entry name" value="RWD DOMAIN-CONTAINING PROTEIN 2B-RELATED"/>
    <property type="match status" value="1"/>
</dbReference>
<dbReference type="Pfam" id="PF05773">
    <property type="entry name" value="RWD"/>
    <property type="match status" value="1"/>
</dbReference>
<dbReference type="PROSITE" id="PS50908">
    <property type="entry name" value="RWD"/>
    <property type="match status" value="1"/>
</dbReference>
<accession>A0AAV6G779</accession>